<evidence type="ECO:0000259" key="2">
    <source>
        <dbReference type="Pfam" id="PF01936"/>
    </source>
</evidence>
<dbReference type="Proteomes" id="UP000274097">
    <property type="component" value="Unassembled WGS sequence"/>
</dbReference>
<name>A0ABX9VDC1_9PROT</name>
<reference evidence="3 4" key="1">
    <citation type="submission" date="2018-10" db="EMBL/GenBank/DDBJ databases">
        <title>Roseomonas sp. nov., isolated from feces of Tibetan antelopes in the Qinghai-Tibet plateau, China.</title>
        <authorList>
            <person name="Tian Z."/>
        </authorList>
    </citation>
    <scope>NUCLEOTIDE SEQUENCE [LARGE SCALE GENOMIC DNA]</scope>
    <source>
        <strain evidence="3 4">Z23</strain>
    </source>
</reference>
<gene>
    <name evidence="3" type="ORF">EBE87_23345</name>
</gene>
<protein>
    <submittedName>
        <fullName evidence="3">NYN domain-containing protein</fullName>
    </submittedName>
</protein>
<dbReference type="Pfam" id="PF01936">
    <property type="entry name" value="NYN"/>
    <property type="match status" value="1"/>
</dbReference>
<dbReference type="PANTHER" id="PTHR35811">
    <property type="entry name" value="SLR1870 PROTEIN"/>
    <property type="match status" value="1"/>
</dbReference>
<dbReference type="Gene3D" id="3.40.50.1010">
    <property type="entry name" value="5'-nuclease"/>
    <property type="match status" value="1"/>
</dbReference>
<evidence type="ECO:0000256" key="1">
    <source>
        <dbReference type="SAM" id="MobiDB-lite"/>
    </source>
</evidence>
<dbReference type="EMBL" id="RFLX01000033">
    <property type="protein sequence ID" value="RMI17285.1"/>
    <property type="molecule type" value="Genomic_DNA"/>
</dbReference>
<proteinExistence type="predicted"/>
<comment type="caution">
    <text evidence="3">The sequence shown here is derived from an EMBL/GenBank/DDBJ whole genome shotgun (WGS) entry which is preliminary data.</text>
</comment>
<dbReference type="PANTHER" id="PTHR35811:SF1">
    <property type="entry name" value="HTH OST-TYPE DOMAIN-CONTAINING PROTEIN"/>
    <property type="match status" value="1"/>
</dbReference>
<dbReference type="InterPro" id="IPR021139">
    <property type="entry name" value="NYN"/>
</dbReference>
<evidence type="ECO:0000313" key="4">
    <source>
        <dbReference type="Proteomes" id="UP000274097"/>
    </source>
</evidence>
<accession>A0ABX9VDC1</accession>
<keyword evidence="4" id="KW-1185">Reference proteome</keyword>
<sequence>MLRWRWGTCLCRSRWRRLFGAGREGWCPLCLPVNHKHWGEALERRTALFVDFDNIFGALCNLSPEAAEAFIAEPGVWLEWMARRVGVRSNEVPSSGEAPPRRILLRRCYLNPNGSLVLPSGERVFFGSFRSNLVLAGFQVTDCPPLTRGGKTSADMVLVMDVLDALGHATRFDEFVLMSSDADFTPVLQRLRAHDRRTSVVAIGNAAEAYQAAADEVIGSEDFLKGALGGLQAYSSAAQEQRSASSGTRKMTAGSSAQDGAVDPSEVREAILSAVLEELEQSPSPLHLGPLGNRLRARLGQQVLSTSYGGAGSLTRLLATAGDPRIQCISGGGAGGAWVYDPSRHKIEIKGLSPAEEGASL</sequence>
<feature type="region of interest" description="Disordered" evidence="1">
    <location>
        <begin position="239"/>
        <end position="264"/>
    </location>
</feature>
<organism evidence="3 4">
    <name type="scientific">Teichococcus wenyumeiae</name>
    <dbReference type="NCBI Taxonomy" id="2478470"/>
    <lineage>
        <taxon>Bacteria</taxon>
        <taxon>Pseudomonadati</taxon>
        <taxon>Pseudomonadota</taxon>
        <taxon>Alphaproteobacteria</taxon>
        <taxon>Acetobacterales</taxon>
        <taxon>Roseomonadaceae</taxon>
        <taxon>Roseomonas</taxon>
    </lineage>
</organism>
<evidence type="ECO:0000313" key="3">
    <source>
        <dbReference type="EMBL" id="RMI17285.1"/>
    </source>
</evidence>
<feature type="compositionally biased region" description="Polar residues" evidence="1">
    <location>
        <begin position="247"/>
        <end position="258"/>
    </location>
</feature>
<feature type="domain" description="NYN" evidence="2">
    <location>
        <begin position="45"/>
        <end position="219"/>
    </location>
</feature>